<reference evidence="2" key="1">
    <citation type="submission" date="2020-10" db="EMBL/GenBank/DDBJ databases">
        <authorList>
            <person name="Gilroy R."/>
        </authorList>
    </citation>
    <scope>NUCLEOTIDE SEQUENCE</scope>
    <source>
        <strain evidence="2">E3-2379</strain>
    </source>
</reference>
<evidence type="ECO:0000313" key="2">
    <source>
        <dbReference type="EMBL" id="MBO8463609.1"/>
    </source>
</evidence>
<sequence>MKSYCNTNCSCFNFDQGKHPFVTNLYNQTMQNDDFRKSLWTGCNLQLTLMTIAPHSEIGLEIHREHDQFLYIESGHGTVMMGDCKNCLDRQYHLSQGFGIFIPTNTWHNLINVGNCELKLFSIYAPPQHPFGTIHHTKCDADRAEH</sequence>
<dbReference type="PANTHER" id="PTHR43346:SF1">
    <property type="entry name" value="QUERCETIN 2,3-DIOXYGENASE-RELATED"/>
    <property type="match status" value="1"/>
</dbReference>
<name>A0A9D9N806_9FIRM</name>
<dbReference type="InterPro" id="IPR014710">
    <property type="entry name" value="RmlC-like_jellyroll"/>
</dbReference>
<organism evidence="2 3">
    <name type="scientific">Candidatus Scybalomonas excrementavium</name>
    <dbReference type="NCBI Taxonomy" id="2840943"/>
    <lineage>
        <taxon>Bacteria</taxon>
        <taxon>Bacillati</taxon>
        <taxon>Bacillota</taxon>
        <taxon>Clostridia</taxon>
        <taxon>Lachnospirales</taxon>
        <taxon>Lachnospiraceae</taxon>
        <taxon>Lachnospiraceae incertae sedis</taxon>
        <taxon>Candidatus Scybalomonas</taxon>
    </lineage>
</organism>
<dbReference type="InterPro" id="IPR052538">
    <property type="entry name" value="Flavonoid_dioxygenase-like"/>
</dbReference>
<dbReference type="SUPFAM" id="SSF51182">
    <property type="entry name" value="RmlC-like cupins"/>
    <property type="match status" value="1"/>
</dbReference>
<dbReference type="CDD" id="cd02223">
    <property type="entry name" value="cupin_Bh2720-like"/>
    <property type="match status" value="1"/>
</dbReference>
<gene>
    <name evidence="2" type="ORF">IAC13_06735</name>
</gene>
<dbReference type="Gene3D" id="2.60.120.10">
    <property type="entry name" value="Jelly Rolls"/>
    <property type="match status" value="1"/>
</dbReference>
<feature type="domain" description="Cupin type-2" evidence="1">
    <location>
        <begin position="49"/>
        <end position="124"/>
    </location>
</feature>
<dbReference type="AlphaFoldDB" id="A0A9D9N806"/>
<dbReference type="PANTHER" id="PTHR43346">
    <property type="entry name" value="LIGAND BINDING DOMAIN PROTEIN, PUTATIVE (AFU_ORTHOLOGUE AFUA_6G14370)-RELATED"/>
    <property type="match status" value="1"/>
</dbReference>
<proteinExistence type="predicted"/>
<comment type="caution">
    <text evidence="2">The sequence shown here is derived from an EMBL/GenBank/DDBJ whole genome shotgun (WGS) entry which is preliminary data.</text>
</comment>
<dbReference type="Pfam" id="PF07883">
    <property type="entry name" value="Cupin_2"/>
    <property type="match status" value="1"/>
</dbReference>
<accession>A0A9D9N806</accession>
<reference evidence="2" key="2">
    <citation type="journal article" date="2021" name="PeerJ">
        <title>Extensive microbial diversity within the chicken gut microbiome revealed by metagenomics and culture.</title>
        <authorList>
            <person name="Gilroy R."/>
            <person name="Ravi A."/>
            <person name="Getino M."/>
            <person name="Pursley I."/>
            <person name="Horton D.L."/>
            <person name="Alikhan N.F."/>
            <person name="Baker D."/>
            <person name="Gharbi K."/>
            <person name="Hall N."/>
            <person name="Watson M."/>
            <person name="Adriaenssens E.M."/>
            <person name="Foster-Nyarko E."/>
            <person name="Jarju S."/>
            <person name="Secka A."/>
            <person name="Antonio M."/>
            <person name="Oren A."/>
            <person name="Chaudhuri R.R."/>
            <person name="La Ragione R."/>
            <person name="Hildebrand F."/>
            <person name="Pallen M.J."/>
        </authorList>
    </citation>
    <scope>NUCLEOTIDE SEQUENCE</scope>
    <source>
        <strain evidence="2">E3-2379</strain>
    </source>
</reference>
<dbReference type="EMBL" id="JADIML010000183">
    <property type="protein sequence ID" value="MBO8463609.1"/>
    <property type="molecule type" value="Genomic_DNA"/>
</dbReference>
<evidence type="ECO:0000259" key="1">
    <source>
        <dbReference type="Pfam" id="PF07883"/>
    </source>
</evidence>
<evidence type="ECO:0000313" key="3">
    <source>
        <dbReference type="Proteomes" id="UP000823618"/>
    </source>
</evidence>
<dbReference type="InterPro" id="IPR013096">
    <property type="entry name" value="Cupin_2"/>
</dbReference>
<protein>
    <submittedName>
        <fullName evidence="2">Cupin domain-containing protein</fullName>
    </submittedName>
</protein>
<dbReference type="InterPro" id="IPR011051">
    <property type="entry name" value="RmlC_Cupin_sf"/>
</dbReference>
<dbReference type="Proteomes" id="UP000823618">
    <property type="component" value="Unassembled WGS sequence"/>
</dbReference>